<dbReference type="InterPro" id="IPR016923">
    <property type="entry name" value="UCP029509"/>
</dbReference>
<protein>
    <submittedName>
        <fullName evidence="4">Putative membrane protein</fullName>
    </submittedName>
</protein>
<dbReference type="EMBL" id="JACCBY010000004">
    <property type="protein sequence ID" value="NYD91262.1"/>
    <property type="molecule type" value="Genomic_DNA"/>
</dbReference>
<dbReference type="Proteomes" id="UP000517753">
    <property type="component" value="Unassembled WGS sequence"/>
</dbReference>
<name>A0A7Y9K2W0_9SPHN</name>
<feature type="transmembrane region" description="Helical" evidence="2">
    <location>
        <begin position="63"/>
        <end position="84"/>
    </location>
</feature>
<feature type="transmembrane region" description="Helical" evidence="2">
    <location>
        <begin position="32"/>
        <end position="51"/>
    </location>
</feature>
<dbReference type="Pfam" id="PF09990">
    <property type="entry name" value="DUF2231"/>
    <property type="match status" value="1"/>
</dbReference>
<dbReference type="AlphaFoldDB" id="A0A7Y9K2W0"/>
<reference evidence="4 5" key="1">
    <citation type="submission" date="2020-07" db="EMBL/GenBank/DDBJ databases">
        <authorList>
            <person name="Partida-Martinez L."/>
            <person name="Huntemann M."/>
            <person name="Clum A."/>
            <person name="Wang J."/>
            <person name="Palaniappan K."/>
            <person name="Ritter S."/>
            <person name="Chen I.-M."/>
            <person name="Stamatis D."/>
            <person name="Reddy T."/>
            <person name="O'Malley R."/>
            <person name="Daum C."/>
            <person name="Shapiro N."/>
            <person name="Ivanova N."/>
            <person name="Kyrpides N."/>
            <person name="Woyke T."/>
        </authorList>
    </citation>
    <scope>NUCLEOTIDE SEQUENCE [LARGE SCALE GENOMIC DNA]</scope>
    <source>
        <strain evidence="4 5">AS2.3</strain>
    </source>
</reference>
<organism evidence="4 5">
    <name type="scientific">Sphingomonas melonis</name>
    <dbReference type="NCBI Taxonomy" id="152682"/>
    <lineage>
        <taxon>Bacteria</taxon>
        <taxon>Pseudomonadati</taxon>
        <taxon>Pseudomonadota</taxon>
        <taxon>Alphaproteobacteria</taxon>
        <taxon>Sphingomonadales</taxon>
        <taxon>Sphingomonadaceae</taxon>
        <taxon>Sphingomonas</taxon>
    </lineage>
</organism>
<evidence type="ECO:0000256" key="2">
    <source>
        <dbReference type="SAM" id="Phobius"/>
    </source>
</evidence>
<evidence type="ECO:0000259" key="3">
    <source>
        <dbReference type="Pfam" id="PF09990"/>
    </source>
</evidence>
<proteinExistence type="predicted"/>
<feature type="transmembrane region" description="Helical" evidence="2">
    <location>
        <begin position="128"/>
        <end position="152"/>
    </location>
</feature>
<evidence type="ECO:0000313" key="4">
    <source>
        <dbReference type="EMBL" id="NYD91262.1"/>
    </source>
</evidence>
<feature type="domain" description="DUF2231" evidence="3">
    <location>
        <begin position="25"/>
        <end position="159"/>
    </location>
</feature>
<gene>
    <name evidence="4" type="ORF">HD841_003069</name>
</gene>
<reference evidence="4 5" key="2">
    <citation type="submission" date="2020-08" db="EMBL/GenBank/DDBJ databases">
        <title>The Agave Microbiome: Exploring the role of microbial communities in plant adaptations to desert environments.</title>
        <authorList>
            <person name="Partida-Martinez L.P."/>
        </authorList>
    </citation>
    <scope>NUCLEOTIDE SEQUENCE [LARGE SCALE GENOMIC DNA]</scope>
    <source>
        <strain evidence="4 5">AS2.3</strain>
    </source>
</reference>
<dbReference type="RefSeq" id="WP_179509667.1">
    <property type="nucleotide sequence ID" value="NZ_JACCBY010000004.1"/>
</dbReference>
<feature type="region of interest" description="Disordered" evidence="1">
    <location>
        <begin position="1"/>
        <end position="20"/>
    </location>
</feature>
<sequence>MNAETQSGRGERDEGNPRSTAKLFGHPLHPMLVPFPIVCFVGALVTDLAYLGSANVQWSNFSIWLITAGLVMGGLAAVTGMIDYAGDRRVRAARPATAHMIINISVFVIEIVNAFVHSRDGWTSVVPTGLTLSVISVLLLGVSAWLGGSLVYKHRVGVRS</sequence>
<dbReference type="InterPro" id="IPR019251">
    <property type="entry name" value="DUF2231_TM"/>
</dbReference>
<comment type="caution">
    <text evidence="4">The sequence shown here is derived from an EMBL/GenBank/DDBJ whole genome shotgun (WGS) entry which is preliminary data.</text>
</comment>
<evidence type="ECO:0000256" key="1">
    <source>
        <dbReference type="SAM" id="MobiDB-lite"/>
    </source>
</evidence>
<keyword evidence="2" id="KW-0472">Membrane</keyword>
<keyword evidence="5" id="KW-1185">Reference proteome</keyword>
<feature type="transmembrane region" description="Helical" evidence="2">
    <location>
        <begin position="96"/>
        <end position="116"/>
    </location>
</feature>
<keyword evidence="2" id="KW-1133">Transmembrane helix</keyword>
<evidence type="ECO:0000313" key="5">
    <source>
        <dbReference type="Proteomes" id="UP000517753"/>
    </source>
</evidence>
<accession>A0A7Y9K2W0</accession>
<dbReference type="PIRSF" id="PIRSF029509">
    <property type="entry name" value="UCP029509"/>
    <property type="match status" value="1"/>
</dbReference>
<keyword evidence="2" id="KW-0812">Transmembrane</keyword>